<dbReference type="PROSITE" id="PS00893">
    <property type="entry name" value="NUDIX_BOX"/>
    <property type="match status" value="1"/>
</dbReference>
<dbReference type="SUPFAM" id="SSF55811">
    <property type="entry name" value="Nudix"/>
    <property type="match status" value="1"/>
</dbReference>
<dbReference type="Gene3D" id="3.90.79.10">
    <property type="entry name" value="Nucleoside Triphosphate Pyrophosphohydrolase"/>
    <property type="match status" value="1"/>
</dbReference>
<evidence type="ECO:0000259" key="4">
    <source>
        <dbReference type="PROSITE" id="PS51462"/>
    </source>
</evidence>
<dbReference type="AlphaFoldDB" id="A0A2A8LRM9"/>
<dbReference type="InterPro" id="IPR020084">
    <property type="entry name" value="NUDIX_hydrolase_CS"/>
</dbReference>
<accession>A0A2A8LRM9</accession>
<dbReference type="RefSeq" id="WP_098267477.1">
    <property type="nucleotide sequence ID" value="NZ_JAVIVZ010000001.1"/>
</dbReference>
<dbReference type="PROSITE" id="PS51462">
    <property type="entry name" value="NUDIX"/>
    <property type="match status" value="1"/>
</dbReference>
<dbReference type="InterPro" id="IPR000086">
    <property type="entry name" value="NUDIX_hydrolase_dom"/>
</dbReference>
<dbReference type="GO" id="GO:0016787">
    <property type="term" value="F:hydrolase activity"/>
    <property type="evidence" value="ECO:0007669"/>
    <property type="project" value="UniProtKB-KW"/>
</dbReference>
<dbReference type="CDD" id="cd02883">
    <property type="entry name" value="NUDIX_Hydrolase"/>
    <property type="match status" value="1"/>
</dbReference>
<comment type="caution">
    <text evidence="5">The sequence shown here is derived from an EMBL/GenBank/DDBJ whole genome shotgun (WGS) entry which is preliminary data.</text>
</comment>
<evidence type="ECO:0000256" key="2">
    <source>
        <dbReference type="ARBA" id="ARBA00022801"/>
    </source>
</evidence>
<reference evidence="5 6" key="1">
    <citation type="submission" date="2017-09" db="EMBL/GenBank/DDBJ databases">
        <title>Large-scale bioinformatics analysis of Bacillus genomes uncovers conserved roles of natural products in bacterial physiology.</title>
        <authorList>
            <consortium name="Agbiome Team Llc"/>
            <person name="Bleich R.M."/>
            <person name="Grubbs K.J."/>
            <person name="Santa Maria K.C."/>
            <person name="Allen S.E."/>
            <person name="Farag S."/>
            <person name="Shank E.A."/>
            <person name="Bowers A."/>
        </authorList>
    </citation>
    <scope>NUCLEOTIDE SEQUENCE [LARGE SCALE GENOMIC DNA]</scope>
    <source>
        <strain evidence="5 6">AFS002368</strain>
    </source>
</reference>
<dbReference type="Pfam" id="PF00293">
    <property type="entry name" value="NUDIX"/>
    <property type="match status" value="1"/>
</dbReference>
<evidence type="ECO:0000313" key="6">
    <source>
        <dbReference type="Proteomes" id="UP000220900"/>
    </source>
</evidence>
<dbReference type="PANTHER" id="PTHR43046:SF2">
    <property type="entry name" value="8-OXO-DGTP DIPHOSPHATASE-RELATED"/>
    <property type="match status" value="1"/>
</dbReference>
<comment type="similarity">
    <text evidence="3">Belongs to the Nudix hydrolase family.</text>
</comment>
<evidence type="ECO:0000313" key="5">
    <source>
        <dbReference type="EMBL" id="PES96607.1"/>
    </source>
</evidence>
<evidence type="ECO:0000256" key="1">
    <source>
        <dbReference type="ARBA" id="ARBA00001946"/>
    </source>
</evidence>
<comment type="cofactor">
    <cofactor evidence="1">
        <name>Mg(2+)</name>
        <dbReference type="ChEBI" id="CHEBI:18420"/>
    </cofactor>
</comment>
<dbReference type="Proteomes" id="UP000220900">
    <property type="component" value="Unassembled WGS sequence"/>
</dbReference>
<feature type="domain" description="Nudix hydrolase" evidence="4">
    <location>
        <begin position="2"/>
        <end position="125"/>
    </location>
</feature>
<keyword evidence="2 3" id="KW-0378">Hydrolase</keyword>
<proteinExistence type="inferred from homology"/>
<dbReference type="InterPro" id="IPR015797">
    <property type="entry name" value="NUDIX_hydrolase-like_dom_sf"/>
</dbReference>
<gene>
    <name evidence="5" type="ORF">CN491_08490</name>
</gene>
<organism evidence="5 6">
    <name type="scientific">Bacillus cereus</name>
    <dbReference type="NCBI Taxonomy" id="1396"/>
    <lineage>
        <taxon>Bacteria</taxon>
        <taxon>Bacillati</taxon>
        <taxon>Bacillota</taxon>
        <taxon>Bacilli</taxon>
        <taxon>Bacillales</taxon>
        <taxon>Bacillaceae</taxon>
        <taxon>Bacillus</taxon>
        <taxon>Bacillus cereus group</taxon>
    </lineage>
</organism>
<dbReference type="PANTHER" id="PTHR43046">
    <property type="entry name" value="GDP-MANNOSE MANNOSYL HYDROLASE"/>
    <property type="match status" value="1"/>
</dbReference>
<evidence type="ECO:0000256" key="3">
    <source>
        <dbReference type="RuleBase" id="RU003476"/>
    </source>
</evidence>
<sequence>MNTIKTTGCFTIVDNSEGKILLVKRNDYPIWDLPGGRLEENEQLEKCAIRETKEETGYIIAIERKIGEYHQPEYDDMQYLFSGKLLGGEPINNGPETAKIGWFNPSRLPLLMVPNRRKQISNFMRHKNSLIKETLKTPFMVKVLKKIM</sequence>
<protein>
    <submittedName>
        <fullName evidence="5">DNA mismatch repair protein MutT</fullName>
    </submittedName>
</protein>
<dbReference type="PRINTS" id="PR00502">
    <property type="entry name" value="NUDIXFAMILY"/>
</dbReference>
<dbReference type="InterPro" id="IPR020476">
    <property type="entry name" value="Nudix_hydrolase"/>
</dbReference>
<dbReference type="EMBL" id="NTZF01000007">
    <property type="protein sequence ID" value="PES96607.1"/>
    <property type="molecule type" value="Genomic_DNA"/>
</dbReference>
<name>A0A2A8LRM9_BACCE</name>